<evidence type="ECO:0000256" key="2">
    <source>
        <dbReference type="ARBA" id="ARBA00007746"/>
    </source>
</evidence>
<dbReference type="SUPFAM" id="SSF57667">
    <property type="entry name" value="beta-beta-alpha zinc fingers"/>
    <property type="match status" value="3"/>
</dbReference>
<evidence type="ECO:0000256" key="11">
    <source>
        <dbReference type="PROSITE-ProRule" id="PRU00042"/>
    </source>
</evidence>
<dbReference type="GO" id="GO:0003677">
    <property type="term" value="F:DNA binding"/>
    <property type="evidence" value="ECO:0007669"/>
    <property type="project" value="UniProtKB-KW"/>
</dbReference>
<sequence length="260" mass="29581">MDTLAVLVEKAIQSRTDEQTRECDASSRQATPEETPQQVGNSKTHSHNAVQYKHDGCEPALGLRCRQCGLLARNPYHLRQHLMIHSGERPLKCGLCPYSCIKTNDLKKHMDTHTGQKRYQCPYCPHRSARRNSMRLHVASRHGQAKGFVLWSPSISCYFDLRNASKLKLILEQCTLRLGSSKAIWLTVEWAAPQVYSGRVFSGRPVVCPICGRSISRSDHLKTHLRTHTGEKPYICPCCPYRCCDSSNLQKHLKKHHPQQ</sequence>
<dbReference type="InterPro" id="IPR036236">
    <property type="entry name" value="Znf_C2H2_sf"/>
</dbReference>
<keyword evidence="8" id="KW-0238">DNA-binding</keyword>
<dbReference type="Proteomes" id="UP000324222">
    <property type="component" value="Unassembled WGS sequence"/>
</dbReference>
<evidence type="ECO:0000256" key="5">
    <source>
        <dbReference type="ARBA" id="ARBA00022771"/>
    </source>
</evidence>
<feature type="compositionally biased region" description="Polar residues" evidence="12">
    <location>
        <begin position="26"/>
        <end position="47"/>
    </location>
</feature>
<comment type="subcellular location">
    <subcellularLocation>
        <location evidence="1">Nucleus</location>
    </subcellularLocation>
</comment>
<evidence type="ECO:0000256" key="9">
    <source>
        <dbReference type="ARBA" id="ARBA00023163"/>
    </source>
</evidence>
<evidence type="ECO:0000256" key="1">
    <source>
        <dbReference type="ARBA" id="ARBA00004123"/>
    </source>
</evidence>
<name>A0A5B7DT28_PORTR</name>
<organism evidence="14 15">
    <name type="scientific">Portunus trituberculatus</name>
    <name type="common">Swimming crab</name>
    <name type="synonym">Neptunus trituberculatus</name>
    <dbReference type="NCBI Taxonomy" id="210409"/>
    <lineage>
        <taxon>Eukaryota</taxon>
        <taxon>Metazoa</taxon>
        <taxon>Ecdysozoa</taxon>
        <taxon>Arthropoda</taxon>
        <taxon>Crustacea</taxon>
        <taxon>Multicrustacea</taxon>
        <taxon>Malacostraca</taxon>
        <taxon>Eumalacostraca</taxon>
        <taxon>Eucarida</taxon>
        <taxon>Decapoda</taxon>
        <taxon>Pleocyemata</taxon>
        <taxon>Brachyura</taxon>
        <taxon>Eubrachyura</taxon>
        <taxon>Portunoidea</taxon>
        <taxon>Portunidae</taxon>
        <taxon>Portuninae</taxon>
        <taxon>Portunus</taxon>
    </lineage>
</organism>
<proteinExistence type="inferred from homology"/>
<dbReference type="EMBL" id="VSRR010001302">
    <property type="protein sequence ID" value="MPC24219.1"/>
    <property type="molecule type" value="Genomic_DNA"/>
</dbReference>
<dbReference type="Pfam" id="PF00096">
    <property type="entry name" value="zf-C2H2"/>
    <property type="match status" value="1"/>
</dbReference>
<evidence type="ECO:0000313" key="14">
    <source>
        <dbReference type="EMBL" id="MPC24219.1"/>
    </source>
</evidence>
<keyword evidence="10" id="KW-0539">Nucleus</keyword>
<evidence type="ECO:0000256" key="8">
    <source>
        <dbReference type="ARBA" id="ARBA00023125"/>
    </source>
</evidence>
<dbReference type="SMART" id="SM00355">
    <property type="entry name" value="ZnF_C2H2"/>
    <property type="match status" value="5"/>
</dbReference>
<dbReference type="FunFam" id="3.30.160.60:FF:000614">
    <property type="entry name" value="Zinc finger protein 142"/>
    <property type="match status" value="1"/>
</dbReference>
<keyword evidence="5 11" id="KW-0863">Zinc-finger</keyword>
<keyword evidence="7" id="KW-0805">Transcription regulation</keyword>
<dbReference type="GO" id="GO:0008270">
    <property type="term" value="F:zinc ion binding"/>
    <property type="evidence" value="ECO:0007669"/>
    <property type="project" value="UniProtKB-KW"/>
</dbReference>
<evidence type="ECO:0000256" key="12">
    <source>
        <dbReference type="SAM" id="MobiDB-lite"/>
    </source>
</evidence>
<dbReference type="OrthoDB" id="654211at2759"/>
<dbReference type="GO" id="GO:0005634">
    <property type="term" value="C:nucleus"/>
    <property type="evidence" value="ECO:0007669"/>
    <property type="project" value="UniProtKB-SubCell"/>
</dbReference>
<keyword evidence="4" id="KW-0677">Repeat</keyword>
<feature type="domain" description="C2H2-type" evidence="13">
    <location>
        <begin position="91"/>
        <end position="118"/>
    </location>
</feature>
<feature type="region of interest" description="Disordered" evidence="12">
    <location>
        <begin position="17"/>
        <end position="47"/>
    </location>
</feature>
<keyword evidence="3" id="KW-0479">Metal-binding</keyword>
<dbReference type="AlphaFoldDB" id="A0A5B7DT28"/>
<keyword evidence="6" id="KW-0862">Zinc</keyword>
<evidence type="ECO:0000313" key="15">
    <source>
        <dbReference type="Proteomes" id="UP000324222"/>
    </source>
</evidence>
<comment type="similarity">
    <text evidence="2">Belongs to the hunchback C2H2-type zinc-finger protein family.</text>
</comment>
<evidence type="ECO:0000256" key="4">
    <source>
        <dbReference type="ARBA" id="ARBA00022737"/>
    </source>
</evidence>
<dbReference type="Gene3D" id="3.30.160.60">
    <property type="entry name" value="Classic Zinc Finger"/>
    <property type="match status" value="4"/>
</dbReference>
<dbReference type="PANTHER" id="PTHR23235">
    <property type="entry name" value="KRUEPPEL-LIKE TRANSCRIPTION FACTOR"/>
    <property type="match status" value="1"/>
</dbReference>
<evidence type="ECO:0000256" key="3">
    <source>
        <dbReference type="ARBA" id="ARBA00022723"/>
    </source>
</evidence>
<gene>
    <name evidence="14" type="primary">mynn_1</name>
    <name evidence="14" type="ORF">E2C01_017297</name>
</gene>
<protein>
    <submittedName>
        <fullName evidence="14">Myoneurin</fullName>
    </submittedName>
</protein>
<comment type="caution">
    <text evidence="14">The sequence shown here is derived from an EMBL/GenBank/DDBJ whole genome shotgun (WGS) entry which is preliminary data.</text>
</comment>
<evidence type="ECO:0000256" key="7">
    <source>
        <dbReference type="ARBA" id="ARBA00023015"/>
    </source>
</evidence>
<feature type="domain" description="C2H2-type" evidence="13">
    <location>
        <begin position="206"/>
        <end position="233"/>
    </location>
</feature>
<keyword evidence="9" id="KW-0804">Transcription</keyword>
<keyword evidence="15" id="KW-1185">Reference proteome</keyword>
<feature type="domain" description="C2H2-type" evidence="13">
    <location>
        <begin position="63"/>
        <end position="90"/>
    </location>
</feature>
<evidence type="ECO:0000259" key="13">
    <source>
        <dbReference type="PROSITE" id="PS50157"/>
    </source>
</evidence>
<evidence type="ECO:0000256" key="6">
    <source>
        <dbReference type="ARBA" id="ARBA00022833"/>
    </source>
</evidence>
<accession>A0A5B7DT28</accession>
<dbReference type="PROSITE" id="PS00028">
    <property type="entry name" value="ZINC_FINGER_C2H2_1"/>
    <property type="match status" value="3"/>
</dbReference>
<reference evidence="14 15" key="1">
    <citation type="submission" date="2019-05" db="EMBL/GenBank/DDBJ databases">
        <title>Another draft genome of Portunus trituberculatus and its Hox gene families provides insights of decapod evolution.</title>
        <authorList>
            <person name="Jeong J.-H."/>
            <person name="Song I."/>
            <person name="Kim S."/>
            <person name="Choi T."/>
            <person name="Kim D."/>
            <person name="Ryu S."/>
            <person name="Kim W."/>
        </authorList>
    </citation>
    <scope>NUCLEOTIDE SEQUENCE [LARGE SCALE GENOMIC DNA]</scope>
    <source>
        <tissue evidence="14">Muscle</tissue>
    </source>
</reference>
<dbReference type="PROSITE" id="PS50157">
    <property type="entry name" value="ZINC_FINGER_C2H2_2"/>
    <property type="match status" value="3"/>
</dbReference>
<dbReference type="InterPro" id="IPR013087">
    <property type="entry name" value="Znf_C2H2_type"/>
</dbReference>
<dbReference type="FunFam" id="3.30.160.60:FF:000064">
    <property type="entry name" value="Early growth response protein 3"/>
    <property type="match status" value="1"/>
</dbReference>
<evidence type="ECO:0000256" key="10">
    <source>
        <dbReference type="ARBA" id="ARBA00023242"/>
    </source>
</evidence>